<keyword evidence="2" id="KW-0812">Transmembrane</keyword>
<dbReference type="Proteomes" id="UP001217089">
    <property type="component" value="Unassembled WGS sequence"/>
</dbReference>
<feature type="non-terminal residue" evidence="3">
    <location>
        <position position="306"/>
    </location>
</feature>
<feature type="transmembrane region" description="Helical" evidence="2">
    <location>
        <begin position="6"/>
        <end position="22"/>
    </location>
</feature>
<dbReference type="InterPro" id="IPR020904">
    <property type="entry name" value="Sc_DH/Rdtase_CS"/>
</dbReference>
<evidence type="ECO:0000256" key="1">
    <source>
        <dbReference type="ARBA" id="ARBA00023002"/>
    </source>
</evidence>
<keyword evidence="1" id="KW-0560">Oxidoreductase</keyword>
<evidence type="ECO:0000313" key="3">
    <source>
        <dbReference type="EMBL" id="KAJ8313872.1"/>
    </source>
</evidence>
<dbReference type="InterPro" id="IPR036291">
    <property type="entry name" value="NAD(P)-bd_dom_sf"/>
</dbReference>
<dbReference type="InterPro" id="IPR002347">
    <property type="entry name" value="SDR_fam"/>
</dbReference>
<gene>
    <name evidence="3" type="ORF">KUTeg_008433</name>
</gene>
<organism evidence="3 4">
    <name type="scientific">Tegillarca granosa</name>
    <name type="common">Malaysian cockle</name>
    <name type="synonym">Anadara granosa</name>
    <dbReference type="NCBI Taxonomy" id="220873"/>
    <lineage>
        <taxon>Eukaryota</taxon>
        <taxon>Metazoa</taxon>
        <taxon>Spiralia</taxon>
        <taxon>Lophotrochozoa</taxon>
        <taxon>Mollusca</taxon>
        <taxon>Bivalvia</taxon>
        <taxon>Autobranchia</taxon>
        <taxon>Pteriomorphia</taxon>
        <taxon>Arcoida</taxon>
        <taxon>Arcoidea</taxon>
        <taxon>Arcidae</taxon>
        <taxon>Tegillarca</taxon>
    </lineage>
</organism>
<dbReference type="Gene3D" id="3.40.50.720">
    <property type="entry name" value="NAD(P)-binding Rossmann-like Domain"/>
    <property type="match status" value="1"/>
</dbReference>
<reference evidence="3 4" key="1">
    <citation type="submission" date="2022-12" db="EMBL/GenBank/DDBJ databases">
        <title>Chromosome-level genome of Tegillarca granosa.</title>
        <authorList>
            <person name="Kim J."/>
        </authorList>
    </citation>
    <scope>NUCLEOTIDE SEQUENCE [LARGE SCALE GENOMIC DNA]</scope>
    <source>
        <strain evidence="3">Teg-2019</strain>
        <tissue evidence="3">Adductor muscle</tissue>
    </source>
</reference>
<dbReference type="PANTHER" id="PTHR43313">
    <property type="entry name" value="SHORT-CHAIN DEHYDROGENASE/REDUCTASE FAMILY 9C"/>
    <property type="match status" value="1"/>
</dbReference>
<protein>
    <submittedName>
        <fullName evidence="3">Uncharacterized protein</fullName>
    </submittedName>
</protein>
<dbReference type="PRINTS" id="PR00081">
    <property type="entry name" value="GDHRDH"/>
</dbReference>
<accession>A0ABQ9FDD6</accession>
<keyword evidence="2" id="KW-1133">Transmembrane helix</keyword>
<comment type="caution">
    <text evidence="3">The sequence shown here is derived from an EMBL/GenBank/DDBJ whole genome shotgun (WGS) entry which is preliminary data.</text>
</comment>
<dbReference type="SUPFAM" id="SSF51735">
    <property type="entry name" value="NAD(P)-binding Rossmann-fold domains"/>
    <property type="match status" value="1"/>
</dbReference>
<evidence type="ECO:0000313" key="4">
    <source>
        <dbReference type="Proteomes" id="UP001217089"/>
    </source>
</evidence>
<dbReference type="PROSITE" id="PS00061">
    <property type="entry name" value="ADH_SHORT"/>
    <property type="match status" value="1"/>
</dbReference>
<name>A0ABQ9FDD6_TEGGR</name>
<proteinExistence type="predicted"/>
<dbReference type="PANTHER" id="PTHR43313:SF1">
    <property type="entry name" value="3BETA-HYDROXYSTEROID DEHYDROGENASE DHS-16"/>
    <property type="match status" value="1"/>
</dbReference>
<dbReference type="EMBL" id="JARBDR010000342">
    <property type="protein sequence ID" value="KAJ8313872.1"/>
    <property type="molecule type" value="Genomic_DNA"/>
</dbReference>
<dbReference type="Pfam" id="PF00106">
    <property type="entry name" value="adh_short"/>
    <property type="match status" value="1"/>
</dbReference>
<keyword evidence="2" id="KW-0472">Membrane</keyword>
<sequence length="306" mass="34533">MYVTLSVITVLVILYLVFIWILRSLKINKKNDDLYVIVTGCDSGFGQELAYKLDKLGFNVYAACLTEKAVKELDMTTSERLRTAKVDVTKSEDIANFYEFVKNALPNEKGVVGHMGFCDILGREQYIETLNVNLFGMIEMNRKFLPLLRQSKGRIINTSSVAGRLATGNPCYTISKYGVEGYSDCLRRELYNQGVTVHIIEPGSFATPLITRMTKANLRTKFQTVMDKGTKEEQDIVVADLFTEVAVKVASKDTYKVVNAYHHALTARYPKTRYLVGIDANIIYPILWTIPDWITDILFAYAGLGK</sequence>
<evidence type="ECO:0000256" key="2">
    <source>
        <dbReference type="SAM" id="Phobius"/>
    </source>
</evidence>
<keyword evidence="4" id="KW-1185">Reference proteome</keyword>